<sequence>MSAPDFGPGHVVPEQVPLTASPREDVIALSHDLLDHGLVVRTWGNVSARVRGNAFVITPSGRSYSTMQPEDLSEVDDDGQASSPFKPSSEYPMHALCYRLRADAAMVIHTHQPYASSLSVSPESFKLSDEHARLLGQGILPIASYGLPGTHTLHHGVEQVLFDHPDVNVVLMRAHGALVCGTSKSDALARATRLEQVCREIYEGLVPQSLTEAELAPDADGVVMSRRTGTPPDSAGQIEYFTRDLEGQFVPCSPSTLTVRLHEQCYAKREDVTAIRVCTDSQVSTFFGRTLTPHLDDFAQIVGLRADNRLGSNVVLLSRAALCLGIDEGDAAAIEYVLEKNARAARIAEITGEAGLSTFDSLLMNVVYRLKYSKRASLPSTAHRSHTQ</sequence>
<name>A0ABY0V669_9ACTO</name>
<dbReference type="Proteomes" id="UP000198976">
    <property type="component" value="Chromosome I"/>
</dbReference>
<feature type="domain" description="Class II aldolase/adducin N-terminal" evidence="4">
    <location>
        <begin position="24"/>
        <end position="202"/>
    </location>
</feature>
<dbReference type="PANTHER" id="PTHR22789:SF0">
    <property type="entry name" value="3-OXO-TETRONATE 4-PHOSPHATE DECARBOXYLASE-RELATED"/>
    <property type="match status" value="1"/>
</dbReference>
<dbReference type="InterPro" id="IPR036409">
    <property type="entry name" value="Aldolase_II/adducin_N_sf"/>
</dbReference>
<reference evidence="5 6" key="1">
    <citation type="submission" date="2016-10" db="EMBL/GenBank/DDBJ databases">
        <authorList>
            <person name="Varghese N."/>
            <person name="Submissions S."/>
        </authorList>
    </citation>
    <scope>NUCLEOTIDE SEQUENCE [LARGE SCALE GENOMIC DNA]</scope>
    <source>
        <strain evidence="5 6">DSM 9169</strain>
    </source>
</reference>
<dbReference type="SMART" id="SM01007">
    <property type="entry name" value="Aldolase_II"/>
    <property type="match status" value="1"/>
</dbReference>
<evidence type="ECO:0000313" key="6">
    <source>
        <dbReference type="Proteomes" id="UP000198976"/>
    </source>
</evidence>
<keyword evidence="6" id="KW-1185">Reference proteome</keyword>
<proteinExistence type="predicted"/>
<dbReference type="PANTHER" id="PTHR22789">
    <property type="entry name" value="FUCULOSE PHOSPHATE ALDOLASE"/>
    <property type="match status" value="1"/>
</dbReference>
<gene>
    <name evidence="5" type="ORF">SAMN04489714_0563</name>
</gene>
<feature type="region of interest" description="Disordered" evidence="3">
    <location>
        <begin position="62"/>
        <end position="86"/>
    </location>
</feature>
<organism evidence="5 6">
    <name type="scientific">Schaalia radingae</name>
    <dbReference type="NCBI Taxonomy" id="131110"/>
    <lineage>
        <taxon>Bacteria</taxon>
        <taxon>Bacillati</taxon>
        <taxon>Actinomycetota</taxon>
        <taxon>Actinomycetes</taxon>
        <taxon>Actinomycetales</taxon>
        <taxon>Actinomycetaceae</taxon>
        <taxon>Schaalia</taxon>
    </lineage>
</organism>
<accession>A0ABY0V669</accession>
<dbReference type="EMBL" id="LT629792">
    <property type="protein sequence ID" value="SDT88632.1"/>
    <property type="molecule type" value="Genomic_DNA"/>
</dbReference>
<dbReference type="InterPro" id="IPR001303">
    <property type="entry name" value="Aldolase_II/adducin_N"/>
</dbReference>
<evidence type="ECO:0000259" key="4">
    <source>
        <dbReference type="SMART" id="SM01007"/>
    </source>
</evidence>
<dbReference type="SUPFAM" id="SSF53639">
    <property type="entry name" value="AraD/HMP-PK domain-like"/>
    <property type="match status" value="1"/>
</dbReference>
<dbReference type="Pfam" id="PF00596">
    <property type="entry name" value="Aldolase_II"/>
    <property type="match status" value="1"/>
</dbReference>
<evidence type="ECO:0000256" key="1">
    <source>
        <dbReference type="ARBA" id="ARBA00022723"/>
    </source>
</evidence>
<evidence type="ECO:0000256" key="3">
    <source>
        <dbReference type="SAM" id="MobiDB-lite"/>
    </source>
</evidence>
<dbReference type="RefSeq" id="WP_092648344.1">
    <property type="nucleotide sequence ID" value="NZ_LT629792.1"/>
</dbReference>
<keyword evidence="1" id="KW-0479">Metal-binding</keyword>
<evidence type="ECO:0000256" key="2">
    <source>
        <dbReference type="ARBA" id="ARBA00023239"/>
    </source>
</evidence>
<evidence type="ECO:0000313" key="5">
    <source>
        <dbReference type="EMBL" id="SDT88632.1"/>
    </source>
</evidence>
<dbReference type="Gene3D" id="3.40.225.10">
    <property type="entry name" value="Class II aldolase/adducin N-terminal domain"/>
    <property type="match status" value="1"/>
</dbReference>
<protein>
    <submittedName>
        <fullName evidence="5">L-fuculose-phosphate aldolase</fullName>
    </submittedName>
</protein>
<keyword evidence="2" id="KW-0456">Lyase</keyword>
<dbReference type="InterPro" id="IPR050197">
    <property type="entry name" value="Aldolase_class_II_sugar_metab"/>
</dbReference>